<organism evidence="1 2">
    <name type="scientific">Lunasporangiospora selenospora</name>
    <dbReference type="NCBI Taxonomy" id="979761"/>
    <lineage>
        <taxon>Eukaryota</taxon>
        <taxon>Fungi</taxon>
        <taxon>Fungi incertae sedis</taxon>
        <taxon>Mucoromycota</taxon>
        <taxon>Mortierellomycotina</taxon>
        <taxon>Mortierellomycetes</taxon>
        <taxon>Mortierellales</taxon>
        <taxon>Mortierellaceae</taxon>
        <taxon>Lunasporangiospora</taxon>
    </lineage>
</organism>
<keyword evidence="2" id="KW-1185">Reference proteome</keyword>
<name>A0A9P6FWE6_9FUNG</name>
<dbReference type="Proteomes" id="UP000780801">
    <property type="component" value="Unassembled WGS sequence"/>
</dbReference>
<dbReference type="AlphaFoldDB" id="A0A9P6FWE6"/>
<accession>A0A9P6FWE6</accession>
<evidence type="ECO:0000313" key="2">
    <source>
        <dbReference type="Proteomes" id="UP000780801"/>
    </source>
</evidence>
<protein>
    <submittedName>
        <fullName evidence="1">Uncharacterized protein</fullName>
    </submittedName>
</protein>
<dbReference type="OrthoDB" id="2341307at2759"/>
<dbReference type="EMBL" id="JAABOA010000812">
    <property type="protein sequence ID" value="KAF9583098.1"/>
    <property type="molecule type" value="Genomic_DNA"/>
</dbReference>
<proteinExistence type="predicted"/>
<gene>
    <name evidence="1" type="ORF">BGW38_010258</name>
</gene>
<sequence length="79" mass="8933">MSARPRTAMADAATRDEGDYLDYQDLTLPLDPKLIFEAPPQHFQAVVYVKRQHELLDAAIHGWIHKARECQSGNGQVDD</sequence>
<comment type="caution">
    <text evidence="1">The sequence shown here is derived from an EMBL/GenBank/DDBJ whole genome shotgun (WGS) entry which is preliminary data.</text>
</comment>
<evidence type="ECO:0000313" key="1">
    <source>
        <dbReference type="EMBL" id="KAF9583098.1"/>
    </source>
</evidence>
<reference evidence="1" key="1">
    <citation type="journal article" date="2020" name="Fungal Divers.">
        <title>Resolving the Mortierellaceae phylogeny through synthesis of multi-gene phylogenetics and phylogenomics.</title>
        <authorList>
            <person name="Vandepol N."/>
            <person name="Liber J."/>
            <person name="Desiro A."/>
            <person name="Na H."/>
            <person name="Kennedy M."/>
            <person name="Barry K."/>
            <person name="Grigoriev I.V."/>
            <person name="Miller A.N."/>
            <person name="O'Donnell K."/>
            <person name="Stajich J.E."/>
            <person name="Bonito G."/>
        </authorList>
    </citation>
    <scope>NUCLEOTIDE SEQUENCE</scope>
    <source>
        <strain evidence="1">KOD1015</strain>
    </source>
</reference>